<dbReference type="STRING" id="1817895.AUJ95_08030"/>
<evidence type="ECO:0008006" key="3">
    <source>
        <dbReference type="Google" id="ProtNLM"/>
    </source>
</evidence>
<name>A0A1J5DMV5_9BACT</name>
<reference evidence="1 2" key="1">
    <citation type="journal article" date="2016" name="Environ. Microbiol.">
        <title>Genomic resolution of a cold subsurface aquifer community provides metabolic insights for novel microbes adapted to high CO concentrations.</title>
        <authorList>
            <person name="Probst A.J."/>
            <person name="Castelle C.J."/>
            <person name="Singh A."/>
            <person name="Brown C.T."/>
            <person name="Anantharaman K."/>
            <person name="Sharon I."/>
            <person name="Hug L.A."/>
            <person name="Burstein D."/>
            <person name="Emerson J.B."/>
            <person name="Thomas B.C."/>
            <person name="Banfield J.F."/>
        </authorList>
    </citation>
    <scope>NUCLEOTIDE SEQUENCE [LARGE SCALE GENOMIC DNA]</scope>
    <source>
        <strain evidence="1">CG2_30_40_21</strain>
    </source>
</reference>
<comment type="caution">
    <text evidence="1">The sequence shown here is derived from an EMBL/GenBank/DDBJ whole genome shotgun (WGS) entry which is preliminary data.</text>
</comment>
<sequence>MKRVVLCGLIGIIFIIQSAYVEAEGKDKVGATTAVFLGIAQGAGPAGMGGAFVASVDDVNACWWNPAGLIRLKSREILYVNTKWLVDDVDGHFIAYAQPTIAYKEKKRVMAGSVILSNVSGIDGRDGQGISIGDLKTDNRAFIFSTALGLTPATAIGVSLKAISQDLGGSKGETMAFDLGWLFSPKDNLSFGMNLQNIGPKLKTEDVSNDLPLNLKLGFCFKPTMLGDNVKAAIDVDVPRDNEVGVHSGVEYWANDAVAIRVGFERVSSNRCGYSVGMGFRSSGEGILKSINTQIDYAMLSYTSFDPTHRISMITRF</sequence>
<dbReference type="Gene3D" id="2.40.160.60">
    <property type="entry name" value="Outer membrane protein transport protein (OMPP1/FadL/TodX)"/>
    <property type="match status" value="1"/>
</dbReference>
<organism evidence="1 2">
    <name type="scientific">Candidatus Desantisbacteria bacterium CG2_30_40_21</name>
    <dbReference type="NCBI Taxonomy" id="1817895"/>
    <lineage>
        <taxon>Bacteria</taxon>
        <taxon>Candidatus Desantisiibacteriota</taxon>
    </lineage>
</organism>
<protein>
    <recommendedName>
        <fullName evidence="3">PorV/PorQ family protein</fullName>
    </recommendedName>
</protein>
<dbReference type="NCBIfam" id="NF033709">
    <property type="entry name" value="PorV_fam"/>
    <property type="match status" value="1"/>
</dbReference>
<dbReference type="SUPFAM" id="SSF56935">
    <property type="entry name" value="Porins"/>
    <property type="match status" value="1"/>
</dbReference>
<accession>A0A1J5DMV5</accession>
<dbReference type="EMBL" id="MNYI01000206">
    <property type="protein sequence ID" value="OIP37537.1"/>
    <property type="molecule type" value="Genomic_DNA"/>
</dbReference>
<gene>
    <name evidence="1" type="ORF">AUJ95_08030</name>
</gene>
<evidence type="ECO:0000313" key="2">
    <source>
        <dbReference type="Proteomes" id="UP000183085"/>
    </source>
</evidence>
<dbReference type="Proteomes" id="UP000183085">
    <property type="component" value="Unassembled WGS sequence"/>
</dbReference>
<proteinExistence type="predicted"/>
<dbReference type="AlphaFoldDB" id="A0A1J5DMV5"/>
<evidence type="ECO:0000313" key="1">
    <source>
        <dbReference type="EMBL" id="OIP37537.1"/>
    </source>
</evidence>